<evidence type="ECO:0000313" key="1">
    <source>
        <dbReference type="EMBL" id="KAI8540481.1"/>
    </source>
</evidence>
<dbReference type="EMBL" id="CM046396">
    <property type="protein sequence ID" value="KAI8540481.1"/>
    <property type="molecule type" value="Genomic_DNA"/>
</dbReference>
<dbReference type="Proteomes" id="UP001062846">
    <property type="component" value="Chromosome 9"/>
</dbReference>
<proteinExistence type="predicted"/>
<accession>A0ACC0MI67</accession>
<keyword evidence="2" id="KW-1185">Reference proteome</keyword>
<organism evidence="1 2">
    <name type="scientific">Rhododendron molle</name>
    <name type="common">Chinese azalea</name>
    <name type="synonym">Azalea mollis</name>
    <dbReference type="NCBI Taxonomy" id="49168"/>
    <lineage>
        <taxon>Eukaryota</taxon>
        <taxon>Viridiplantae</taxon>
        <taxon>Streptophyta</taxon>
        <taxon>Embryophyta</taxon>
        <taxon>Tracheophyta</taxon>
        <taxon>Spermatophyta</taxon>
        <taxon>Magnoliopsida</taxon>
        <taxon>eudicotyledons</taxon>
        <taxon>Gunneridae</taxon>
        <taxon>Pentapetalae</taxon>
        <taxon>asterids</taxon>
        <taxon>Ericales</taxon>
        <taxon>Ericaceae</taxon>
        <taxon>Ericoideae</taxon>
        <taxon>Rhodoreae</taxon>
        <taxon>Rhododendron</taxon>
    </lineage>
</organism>
<comment type="caution">
    <text evidence="1">The sequence shown here is derived from an EMBL/GenBank/DDBJ whole genome shotgun (WGS) entry which is preliminary data.</text>
</comment>
<gene>
    <name evidence="1" type="ORF">RHMOL_Rhmol09G0267300</name>
</gene>
<reference evidence="1" key="1">
    <citation type="submission" date="2022-02" db="EMBL/GenBank/DDBJ databases">
        <title>Plant Genome Project.</title>
        <authorList>
            <person name="Zhang R.-G."/>
        </authorList>
    </citation>
    <scope>NUCLEOTIDE SEQUENCE</scope>
    <source>
        <strain evidence="1">AT1</strain>
    </source>
</reference>
<protein>
    <submittedName>
        <fullName evidence="1">Uncharacterized protein</fullName>
    </submittedName>
</protein>
<evidence type="ECO:0000313" key="2">
    <source>
        <dbReference type="Proteomes" id="UP001062846"/>
    </source>
</evidence>
<sequence length="99" mass="11137">MYLSIYAASFANRFGLANHSTAQCFFSFNLSNSSSSRNNQRKILIWIVVILFVVFLFLGFGGFCVLGNKLGKKKRKIIFGRETSLFVQMKLINQSEGGV</sequence>
<name>A0ACC0MI67_RHOML</name>